<feature type="compositionally biased region" description="Basic residues" evidence="1">
    <location>
        <begin position="130"/>
        <end position="139"/>
    </location>
</feature>
<dbReference type="Proteomes" id="UP000473470">
    <property type="component" value="Unassembled WGS sequence"/>
</dbReference>
<proteinExistence type="predicted"/>
<gene>
    <name evidence="2" type="ORF">F7R25_21530</name>
</gene>
<evidence type="ECO:0000256" key="1">
    <source>
        <dbReference type="SAM" id="MobiDB-lite"/>
    </source>
</evidence>
<comment type="caution">
    <text evidence="2">The sequence shown here is derived from an EMBL/GenBank/DDBJ whole genome shotgun (WGS) entry which is preliminary data.</text>
</comment>
<dbReference type="GeneID" id="93057485"/>
<accession>A0A6L3MT89</accession>
<feature type="region of interest" description="Disordered" evidence="1">
    <location>
        <begin position="87"/>
        <end position="139"/>
    </location>
</feature>
<dbReference type="AlphaFoldDB" id="A0A6L3MT89"/>
<dbReference type="RefSeq" id="WP_150999072.1">
    <property type="nucleotide sequence ID" value="NZ_CABVPM010000027.1"/>
</dbReference>
<organism evidence="2 3">
    <name type="scientific">Burkholderia stagnalis</name>
    <dbReference type="NCBI Taxonomy" id="1503054"/>
    <lineage>
        <taxon>Bacteria</taxon>
        <taxon>Pseudomonadati</taxon>
        <taxon>Pseudomonadota</taxon>
        <taxon>Betaproteobacteria</taxon>
        <taxon>Burkholderiales</taxon>
        <taxon>Burkholderiaceae</taxon>
        <taxon>Burkholderia</taxon>
        <taxon>Burkholderia cepacia complex</taxon>
    </lineage>
</organism>
<dbReference type="EMBL" id="VZOK01000033">
    <property type="protein sequence ID" value="KAB0635935.1"/>
    <property type="molecule type" value="Genomic_DNA"/>
</dbReference>
<name>A0A6L3MT89_9BURK</name>
<sequence length="139" mass="15872">MPNGQLPARDQAAHHAFMQHLGNGNAADLAKVRIYRSEGENVRELRAGMRENAKGDENMRGTCTTRIARGSTWATCDYRAVYRKSARHADKSRRFNGLAYGNRTARRRDSANRPASRRPKNKTVRWPFGHAHRQSARER</sequence>
<evidence type="ECO:0000313" key="3">
    <source>
        <dbReference type="Proteomes" id="UP000473470"/>
    </source>
</evidence>
<protein>
    <submittedName>
        <fullName evidence="2">Uncharacterized protein</fullName>
    </submittedName>
</protein>
<reference evidence="2 3" key="1">
    <citation type="submission" date="2019-09" db="EMBL/GenBank/DDBJ databases">
        <title>Draft genome sequences of 48 bacterial type strains from the CCUG.</title>
        <authorList>
            <person name="Tunovic T."/>
            <person name="Pineiro-Iglesias B."/>
            <person name="Unosson C."/>
            <person name="Inganas E."/>
            <person name="Ohlen M."/>
            <person name="Cardew S."/>
            <person name="Jensie-Markopoulos S."/>
            <person name="Salva-Serra F."/>
            <person name="Jaen-Luchoro D."/>
            <person name="Karlsson R."/>
            <person name="Svensson-Stadler L."/>
            <person name="Chun J."/>
            <person name="Moore E."/>
        </authorList>
    </citation>
    <scope>NUCLEOTIDE SEQUENCE [LARGE SCALE GENOMIC DNA]</scope>
    <source>
        <strain evidence="2 3">CCUG 65686</strain>
    </source>
</reference>
<evidence type="ECO:0000313" key="2">
    <source>
        <dbReference type="EMBL" id="KAB0635935.1"/>
    </source>
</evidence>